<dbReference type="InterPro" id="IPR006764">
    <property type="entry name" value="SAM_dep_MeTrfase_SAV2177_type"/>
</dbReference>
<name>A0A7W9V0V7_9ACTN</name>
<evidence type="ECO:0008006" key="3">
    <source>
        <dbReference type="Google" id="ProtNLM"/>
    </source>
</evidence>
<dbReference type="InterPro" id="IPR029063">
    <property type="entry name" value="SAM-dependent_MTases_sf"/>
</dbReference>
<dbReference type="PIRSF" id="PIRSF017393">
    <property type="entry name" value="MTase_SAV2177"/>
    <property type="match status" value="1"/>
</dbReference>
<comment type="caution">
    <text evidence="1">The sequence shown here is derived from an EMBL/GenBank/DDBJ whole genome shotgun (WGS) entry which is preliminary data.</text>
</comment>
<proteinExistence type="predicted"/>
<dbReference type="Gene3D" id="3.40.50.150">
    <property type="entry name" value="Vaccinia Virus protein VP39"/>
    <property type="match status" value="1"/>
</dbReference>
<reference evidence="1 2" key="1">
    <citation type="submission" date="2020-08" db="EMBL/GenBank/DDBJ databases">
        <title>Genomic Encyclopedia of Type Strains, Phase III (KMG-III): the genomes of soil and plant-associated and newly described type strains.</title>
        <authorList>
            <person name="Whitman W."/>
        </authorList>
    </citation>
    <scope>NUCLEOTIDE SEQUENCE [LARGE SCALE GENOMIC DNA]</scope>
    <source>
        <strain evidence="1 2">CECT 8305</strain>
    </source>
</reference>
<dbReference type="SUPFAM" id="SSF53335">
    <property type="entry name" value="S-adenosyl-L-methionine-dependent methyltransferases"/>
    <property type="match status" value="1"/>
</dbReference>
<dbReference type="AlphaFoldDB" id="A0A7W9V0V7"/>
<evidence type="ECO:0000313" key="2">
    <source>
        <dbReference type="Proteomes" id="UP000588098"/>
    </source>
</evidence>
<keyword evidence="2" id="KW-1185">Reference proteome</keyword>
<dbReference type="EMBL" id="JACHJL010000017">
    <property type="protein sequence ID" value="MBB5938550.1"/>
    <property type="molecule type" value="Genomic_DNA"/>
</dbReference>
<dbReference type="RefSeq" id="WP_184576415.1">
    <property type="nucleotide sequence ID" value="NZ_JACHJL010000017.1"/>
</dbReference>
<protein>
    <recommendedName>
        <fullName evidence="3">SAM-dependent methyltransferase</fullName>
    </recommendedName>
</protein>
<dbReference type="Proteomes" id="UP000588098">
    <property type="component" value="Unassembled WGS sequence"/>
</dbReference>
<evidence type="ECO:0000313" key="1">
    <source>
        <dbReference type="EMBL" id="MBB5938550.1"/>
    </source>
</evidence>
<gene>
    <name evidence="1" type="ORF">FHS42_005639</name>
</gene>
<sequence>MHDGAKPDSRTIDIATPSVARMYDWLLGGIDHYQADRDACASLLEIVPDSKALALNNREFLRRVVGYLAKEHGVRQFLDHGSGLPTMDNVHEVTQRVNSDCRVVYIDNDPIVLAHGRSRLDRNDRTAVISADMRRTDAIFAHPDVERLIRPGERTAALFVSVLHCIKDHEVMPLLDRVKQKLEPGSFFVICQLVSGRSDVRDRVTDLMKDATHDTWGRVRTKEEVRSYFEHLGLDIVEPGLMNVTQWRAVSEVVPRQRTQDWEEWGGVGIVR</sequence>
<organism evidence="1 2">
    <name type="scientific">Streptomyces zagrosensis</name>
    <dbReference type="NCBI Taxonomy" id="1042984"/>
    <lineage>
        <taxon>Bacteria</taxon>
        <taxon>Bacillati</taxon>
        <taxon>Actinomycetota</taxon>
        <taxon>Actinomycetes</taxon>
        <taxon>Kitasatosporales</taxon>
        <taxon>Streptomycetaceae</taxon>
        <taxon>Streptomyces</taxon>
    </lineage>
</organism>
<accession>A0A7W9V0V7</accession>
<dbReference type="Pfam" id="PF04672">
    <property type="entry name" value="Methyltransf_19"/>
    <property type="match status" value="1"/>
</dbReference>